<dbReference type="Pfam" id="PF21342">
    <property type="entry name" value="SoxA-TsdA_cyt-c"/>
    <property type="match status" value="1"/>
</dbReference>
<dbReference type="InterPro" id="IPR009056">
    <property type="entry name" value="Cyt_c-like_dom"/>
</dbReference>
<feature type="domain" description="Cytochrome c" evidence="5">
    <location>
        <begin position="187"/>
        <end position="276"/>
    </location>
</feature>
<evidence type="ECO:0000259" key="5">
    <source>
        <dbReference type="PROSITE" id="PS51007"/>
    </source>
</evidence>
<dbReference type="RefSeq" id="WP_089712670.1">
    <property type="nucleotide sequence ID" value="NZ_FMAR01000008.1"/>
</dbReference>
<dbReference type="PANTHER" id="PTHR35008:SF9">
    <property type="entry name" value="CYTOCHROME C DOMAIN-CONTAINING PROTEIN"/>
    <property type="match status" value="1"/>
</dbReference>
<dbReference type="STRING" id="1335309.GA0116948_10875"/>
<organism evidence="6 7">
    <name type="scientific">Chitinophaga costaii</name>
    <dbReference type="NCBI Taxonomy" id="1335309"/>
    <lineage>
        <taxon>Bacteria</taxon>
        <taxon>Pseudomonadati</taxon>
        <taxon>Bacteroidota</taxon>
        <taxon>Chitinophagia</taxon>
        <taxon>Chitinophagales</taxon>
        <taxon>Chitinophagaceae</taxon>
        <taxon>Chitinophaga</taxon>
    </lineage>
</organism>
<protein>
    <submittedName>
        <fullName evidence="6">Thiosulfate dehydrogenase</fullName>
    </submittedName>
</protein>
<dbReference type="GO" id="GO:0009055">
    <property type="term" value="F:electron transfer activity"/>
    <property type="evidence" value="ECO:0007669"/>
    <property type="project" value="InterPro"/>
</dbReference>
<evidence type="ECO:0000256" key="2">
    <source>
        <dbReference type="ARBA" id="ARBA00022723"/>
    </source>
</evidence>
<keyword evidence="3 4" id="KW-0408">Iron</keyword>
<accession>A0A1C4EFN0</accession>
<proteinExistence type="predicted"/>
<name>A0A1C4EFN0_9BACT</name>
<dbReference type="Gene3D" id="1.10.760.10">
    <property type="entry name" value="Cytochrome c-like domain"/>
    <property type="match status" value="2"/>
</dbReference>
<keyword evidence="7" id="KW-1185">Reference proteome</keyword>
<dbReference type="InterPro" id="IPR051459">
    <property type="entry name" value="Cytochrome_c-type_DH"/>
</dbReference>
<dbReference type="SUPFAM" id="SSF46626">
    <property type="entry name" value="Cytochrome c"/>
    <property type="match status" value="2"/>
</dbReference>
<gene>
    <name evidence="6" type="ORF">GA0116948_10875</name>
</gene>
<dbReference type="GO" id="GO:0020037">
    <property type="term" value="F:heme binding"/>
    <property type="evidence" value="ECO:0007669"/>
    <property type="project" value="InterPro"/>
</dbReference>
<dbReference type="Pfam" id="PF00034">
    <property type="entry name" value="Cytochrom_C"/>
    <property type="match status" value="1"/>
</dbReference>
<evidence type="ECO:0000256" key="3">
    <source>
        <dbReference type="ARBA" id="ARBA00023004"/>
    </source>
</evidence>
<dbReference type="EMBL" id="FMAR01000008">
    <property type="protein sequence ID" value="SCC42384.1"/>
    <property type="molecule type" value="Genomic_DNA"/>
</dbReference>
<dbReference type="PROSITE" id="PS51007">
    <property type="entry name" value="CYTC"/>
    <property type="match status" value="1"/>
</dbReference>
<keyword evidence="2 4" id="KW-0479">Metal-binding</keyword>
<dbReference type="GO" id="GO:0046872">
    <property type="term" value="F:metal ion binding"/>
    <property type="evidence" value="ECO:0007669"/>
    <property type="project" value="UniProtKB-KW"/>
</dbReference>
<evidence type="ECO:0000313" key="7">
    <source>
        <dbReference type="Proteomes" id="UP000242818"/>
    </source>
</evidence>
<dbReference type="AlphaFoldDB" id="A0A1C4EFN0"/>
<evidence type="ECO:0000256" key="4">
    <source>
        <dbReference type="PROSITE-ProRule" id="PRU00433"/>
    </source>
</evidence>
<sequence length="329" mass="37010">MKQHWFPVLLFFIIGIVVTHDCIKGYYRQQEADQAFAAYQARTVVHAPWQGPGADQLPNDSLVRYGYALVVNTAYYLGPQGKVAHLNNGMNCQHCHLQGGTLPFGNNFGKVYATYPQYRPRNNALQTIYDRVNDCLERSLNGQPLDSSTHEMKAIYAYLQWLGRDVPKGVALEGTSMMKLDYLDRAANPEAGKQIYAATCQRCHGDNGQGQAGAYGGFVYPPLWGPHSYNDGAGMYRLGTLAGFVRNNMPYGVNYQHPQLSEAAAWDVAAFINSQPRPHKDQHTDWEQVAQKPVDYPFGPYADPYTEQQHKYGPFKPIQLFSPIKHNRS</sequence>
<dbReference type="PANTHER" id="PTHR35008">
    <property type="entry name" value="BLL4482 PROTEIN-RELATED"/>
    <property type="match status" value="1"/>
</dbReference>
<dbReference type="Proteomes" id="UP000242818">
    <property type="component" value="Unassembled WGS sequence"/>
</dbReference>
<evidence type="ECO:0000256" key="1">
    <source>
        <dbReference type="ARBA" id="ARBA00022617"/>
    </source>
</evidence>
<reference evidence="6 7" key="1">
    <citation type="submission" date="2016-08" db="EMBL/GenBank/DDBJ databases">
        <authorList>
            <person name="Seilhamer J.J."/>
        </authorList>
    </citation>
    <scope>NUCLEOTIDE SEQUENCE [LARGE SCALE GENOMIC DNA]</scope>
    <source>
        <strain evidence="6 7">A37T2</strain>
    </source>
</reference>
<dbReference type="OrthoDB" id="9779283at2"/>
<dbReference type="InterPro" id="IPR036909">
    <property type="entry name" value="Cyt_c-like_dom_sf"/>
</dbReference>
<evidence type="ECO:0000313" key="6">
    <source>
        <dbReference type="EMBL" id="SCC42384.1"/>
    </source>
</evidence>
<keyword evidence="1 4" id="KW-0349">Heme</keyword>